<dbReference type="Pfam" id="PF13639">
    <property type="entry name" value="zf-RING_2"/>
    <property type="match status" value="1"/>
</dbReference>
<feature type="domain" description="RING-type" evidence="5">
    <location>
        <begin position="252"/>
        <end position="293"/>
    </location>
</feature>
<keyword evidence="1" id="KW-0479">Metal-binding</keyword>
<protein>
    <recommendedName>
        <fullName evidence="5">RING-type domain-containing protein</fullName>
    </recommendedName>
</protein>
<sequence>MENYEETIVICDLCGFSMLESQLLSHGCSRPQNYQCDFCHQMLSAESTINHQNECPALNQILNRREDNEQCSICRRQISSTELQDHLYAHSLERGEIQGSGNQGYKDIMLPIDEIANNASQEDSQHPVINLFGAIKDRIRQGVGIINNLPIRIVDSEAPVQRPNLELRRNDPILNVQPRNQPRQHPLIAPLEQPPGRVNLPYHRIGLQRPSSGPGARPRQIPVNNQGANLVNNQRESLPVSQFKGSGESTSCTICMEDFQIGVGIKSLPCFHQYHTECIDLWLERHNNCPICKANVFSDN</sequence>
<accession>A0AAU9JUU6</accession>
<evidence type="ECO:0000259" key="5">
    <source>
        <dbReference type="PROSITE" id="PS50089"/>
    </source>
</evidence>
<dbReference type="Proteomes" id="UP001162131">
    <property type="component" value="Unassembled WGS sequence"/>
</dbReference>
<dbReference type="CDD" id="cd16473">
    <property type="entry name" value="RING-H2_RNF103"/>
    <property type="match status" value="1"/>
</dbReference>
<comment type="caution">
    <text evidence="6">The sequence shown here is derived from an EMBL/GenBank/DDBJ whole genome shotgun (WGS) entry which is preliminary data.</text>
</comment>
<evidence type="ECO:0000256" key="2">
    <source>
        <dbReference type="ARBA" id="ARBA00022771"/>
    </source>
</evidence>
<dbReference type="GO" id="GO:0008270">
    <property type="term" value="F:zinc ion binding"/>
    <property type="evidence" value="ECO:0007669"/>
    <property type="project" value="UniProtKB-KW"/>
</dbReference>
<dbReference type="Gene3D" id="3.30.40.10">
    <property type="entry name" value="Zinc/RING finger domain, C3HC4 (zinc finger)"/>
    <property type="match status" value="1"/>
</dbReference>
<dbReference type="PANTHER" id="PTHR45931">
    <property type="entry name" value="SI:CH211-59O9.10"/>
    <property type="match status" value="1"/>
</dbReference>
<dbReference type="InterPro" id="IPR051834">
    <property type="entry name" value="RING_finger_E3_ligase"/>
</dbReference>
<evidence type="ECO:0000256" key="4">
    <source>
        <dbReference type="PROSITE-ProRule" id="PRU00175"/>
    </source>
</evidence>
<gene>
    <name evidence="6" type="ORF">BSTOLATCC_MIC53601</name>
</gene>
<dbReference type="InterPro" id="IPR001841">
    <property type="entry name" value="Znf_RING"/>
</dbReference>
<dbReference type="PROSITE" id="PS50089">
    <property type="entry name" value="ZF_RING_2"/>
    <property type="match status" value="1"/>
</dbReference>
<dbReference type="GO" id="GO:0005634">
    <property type="term" value="C:nucleus"/>
    <property type="evidence" value="ECO:0007669"/>
    <property type="project" value="TreeGrafter"/>
</dbReference>
<name>A0AAU9JUU6_9CILI</name>
<dbReference type="AlphaFoldDB" id="A0AAU9JUU6"/>
<evidence type="ECO:0000256" key="1">
    <source>
        <dbReference type="ARBA" id="ARBA00022723"/>
    </source>
</evidence>
<dbReference type="PANTHER" id="PTHR45931:SF3">
    <property type="entry name" value="RING ZINC FINGER-CONTAINING PROTEIN"/>
    <property type="match status" value="1"/>
</dbReference>
<dbReference type="SUPFAM" id="SSF57850">
    <property type="entry name" value="RING/U-box"/>
    <property type="match status" value="1"/>
</dbReference>
<evidence type="ECO:0000313" key="6">
    <source>
        <dbReference type="EMBL" id="CAG9331533.1"/>
    </source>
</evidence>
<proteinExistence type="predicted"/>
<organism evidence="6 7">
    <name type="scientific">Blepharisma stoltei</name>
    <dbReference type="NCBI Taxonomy" id="1481888"/>
    <lineage>
        <taxon>Eukaryota</taxon>
        <taxon>Sar</taxon>
        <taxon>Alveolata</taxon>
        <taxon>Ciliophora</taxon>
        <taxon>Postciliodesmatophora</taxon>
        <taxon>Heterotrichea</taxon>
        <taxon>Heterotrichida</taxon>
        <taxon>Blepharismidae</taxon>
        <taxon>Blepharisma</taxon>
    </lineage>
</organism>
<dbReference type="EMBL" id="CAJZBQ010000053">
    <property type="protein sequence ID" value="CAG9331533.1"/>
    <property type="molecule type" value="Genomic_DNA"/>
</dbReference>
<reference evidence="6" key="1">
    <citation type="submission" date="2021-09" db="EMBL/GenBank/DDBJ databases">
        <authorList>
            <consortium name="AG Swart"/>
            <person name="Singh M."/>
            <person name="Singh A."/>
            <person name="Seah K."/>
            <person name="Emmerich C."/>
        </authorList>
    </citation>
    <scope>NUCLEOTIDE SEQUENCE</scope>
    <source>
        <strain evidence="6">ATCC30299</strain>
    </source>
</reference>
<dbReference type="SMART" id="SM00184">
    <property type="entry name" value="RING"/>
    <property type="match status" value="1"/>
</dbReference>
<evidence type="ECO:0000313" key="7">
    <source>
        <dbReference type="Proteomes" id="UP001162131"/>
    </source>
</evidence>
<dbReference type="GO" id="GO:0006511">
    <property type="term" value="P:ubiquitin-dependent protein catabolic process"/>
    <property type="evidence" value="ECO:0007669"/>
    <property type="project" value="TreeGrafter"/>
</dbReference>
<keyword evidence="3" id="KW-0862">Zinc</keyword>
<dbReference type="InterPro" id="IPR013083">
    <property type="entry name" value="Znf_RING/FYVE/PHD"/>
</dbReference>
<dbReference type="GO" id="GO:0061630">
    <property type="term" value="F:ubiquitin protein ligase activity"/>
    <property type="evidence" value="ECO:0007669"/>
    <property type="project" value="TreeGrafter"/>
</dbReference>
<keyword evidence="7" id="KW-1185">Reference proteome</keyword>
<evidence type="ECO:0000256" key="3">
    <source>
        <dbReference type="ARBA" id="ARBA00022833"/>
    </source>
</evidence>
<keyword evidence="2 4" id="KW-0863">Zinc-finger</keyword>